<dbReference type="EMBL" id="HBUE01231513">
    <property type="protein sequence ID" value="CAG6545149.1"/>
    <property type="molecule type" value="Transcribed_RNA"/>
</dbReference>
<sequence>MFILTVPPSRAFHNPFSFDNKKKTHRNRRDVDSIGPRGVVSGLDLGTLSTRNFRKFRLAFAHLFGLQLPVRQGYSRLATIGRCELLFSLPGSNASERNTFDNSLDDDGRAETGENATESPGEPKTNRPTDSIPRTTGRKFSSTGPYHTLQARV</sequence>
<feature type="region of interest" description="Disordered" evidence="1">
    <location>
        <begin position="90"/>
        <end position="153"/>
    </location>
</feature>
<evidence type="ECO:0000313" key="2">
    <source>
        <dbReference type="EMBL" id="CAG6597286.1"/>
    </source>
</evidence>
<dbReference type="EMBL" id="HBUE01231511">
    <property type="protein sequence ID" value="CAG6545147.1"/>
    <property type="molecule type" value="Transcribed_RNA"/>
</dbReference>
<dbReference type="AlphaFoldDB" id="A0A8D8L261"/>
<reference evidence="2" key="1">
    <citation type="submission" date="2021-05" db="EMBL/GenBank/DDBJ databases">
        <authorList>
            <person name="Alioto T."/>
            <person name="Alioto T."/>
            <person name="Gomez Garrido J."/>
        </authorList>
    </citation>
    <scope>NUCLEOTIDE SEQUENCE</scope>
</reference>
<feature type="compositionally biased region" description="Polar residues" evidence="1">
    <location>
        <begin position="90"/>
        <end position="102"/>
    </location>
</feature>
<feature type="compositionally biased region" description="Polar residues" evidence="1">
    <location>
        <begin position="126"/>
        <end position="145"/>
    </location>
</feature>
<protein>
    <submittedName>
        <fullName evidence="2">(northern house mosquito) hypothetical protein</fullName>
    </submittedName>
</protein>
<dbReference type="EMBL" id="HBUE01338314">
    <property type="protein sequence ID" value="CAG6597288.1"/>
    <property type="molecule type" value="Transcribed_RNA"/>
</dbReference>
<accession>A0A8D8L261</accession>
<dbReference type="EMBL" id="HBUE01338312">
    <property type="protein sequence ID" value="CAG6597286.1"/>
    <property type="molecule type" value="Transcribed_RNA"/>
</dbReference>
<name>A0A8D8L261_CULPI</name>
<organism evidence="2">
    <name type="scientific">Culex pipiens</name>
    <name type="common">House mosquito</name>
    <dbReference type="NCBI Taxonomy" id="7175"/>
    <lineage>
        <taxon>Eukaryota</taxon>
        <taxon>Metazoa</taxon>
        <taxon>Ecdysozoa</taxon>
        <taxon>Arthropoda</taxon>
        <taxon>Hexapoda</taxon>
        <taxon>Insecta</taxon>
        <taxon>Pterygota</taxon>
        <taxon>Neoptera</taxon>
        <taxon>Endopterygota</taxon>
        <taxon>Diptera</taxon>
        <taxon>Nematocera</taxon>
        <taxon>Culicoidea</taxon>
        <taxon>Culicidae</taxon>
        <taxon>Culicinae</taxon>
        <taxon>Culicini</taxon>
        <taxon>Culex</taxon>
        <taxon>Culex</taxon>
    </lineage>
</organism>
<evidence type="ECO:0000256" key="1">
    <source>
        <dbReference type="SAM" id="MobiDB-lite"/>
    </source>
</evidence>
<proteinExistence type="predicted"/>